<protein>
    <submittedName>
        <fullName evidence="2">Uncharacterized protein</fullName>
    </submittedName>
</protein>
<gene>
    <name evidence="2" type="ORF">GTA08_BOTSDO08751</name>
</gene>
<dbReference type="EMBL" id="WWBZ02000062">
    <property type="protein sequence ID" value="KAF4303290.1"/>
    <property type="molecule type" value="Genomic_DNA"/>
</dbReference>
<dbReference type="Proteomes" id="UP000572817">
    <property type="component" value="Unassembled WGS sequence"/>
</dbReference>
<evidence type="ECO:0000313" key="3">
    <source>
        <dbReference type="Proteomes" id="UP000572817"/>
    </source>
</evidence>
<feature type="region of interest" description="Disordered" evidence="1">
    <location>
        <begin position="1"/>
        <end position="81"/>
    </location>
</feature>
<evidence type="ECO:0000256" key="1">
    <source>
        <dbReference type="SAM" id="MobiDB-lite"/>
    </source>
</evidence>
<evidence type="ECO:0000313" key="2">
    <source>
        <dbReference type="EMBL" id="KAF4303290.1"/>
    </source>
</evidence>
<feature type="compositionally biased region" description="Basic and acidic residues" evidence="1">
    <location>
        <begin position="56"/>
        <end position="71"/>
    </location>
</feature>
<name>A0A8H4IKU7_9PEZI</name>
<keyword evidence="3" id="KW-1185">Reference proteome</keyword>
<dbReference type="OrthoDB" id="3045089at2759"/>
<organism evidence="2 3">
    <name type="scientific">Botryosphaeria dothidea</name>
    <dbReference type="NCBI Taxonomy" id="55169"/>
    <lineage>
        <taxon>Eukaryota</taxon>
        <taxon>Fungi</taxon>
        <taxon>Dikarya</taxon>
        <taxon>Ascomycota</taxon>
        <taxon>Pezizomycotina</taxon>
        <taxon>Dothideomycetes</taxon>
        <taxon>Dothideomycetes incertae sedis</taxon>
        <taxon>Botryosphaeriales</taxon>
        <taxon>Botryosphaeriaceae</taxon>
        <taxon>Botryosphaeria</taxon>
    </lineage>
</organism>
<dbReference type="AlphaFoldDB" id="A0A8H4IKU7"/>
<sequence>MSESARASQGAPDPFDYCDKHRNSSLGSSVDDGSAIETQTGMEYPGEPQNPWADRSPYDRFAPQDRARRDTASAASRASDEVSNVIVFPPRAGWSDFGPNQLGNYLSSSGFKAMFEERERPVQDAHGRFERIGSGGNVLRGTLFWQPPASTAEADLYKSLRNCGWRPTYVRTAGSGQTWFFGAQPVHAQFFSDMYRPQVTPLNLSRPICGSEKESLIISKDLIEIEELDFLGHKYKIQDGKIFLDPTLTPCKTASTDGVTL</sequence>
<reference evidence="2" key="1">
    <citation type="submission" date="2020-04" db="EMBL/GenBank/DDBJ databases">
        <title>Genome Assembly and Annotation of Botryosphaeria dothidea sdau 11-99, a Latent Pathogen of Apple Fruit Ring Rot in China.</title>
        <authorList>
            <person name="Yu C."/>
            <person name="Diao Y."/>
            <person name="Lu Q."/>
            <person name="Zhao J."/>
            <person name="Cui S."/>
            <person name="Peng C."/>
            <person name="He B."/>
            <person name="Liu H."/>
        </authorList>
    </citation>
    <scope>NUCLEOTIDE SEQUENCE [LARGE SCALE GENOMIC DNA]</scope>
    <source>
        <strain evidence="2">Sdau11-99</strain>
    </source>
</reference>
<comment type="caution">
    <text evidence="2">The sequence shown here is derived from an EMBL/GenBank/DDBJ whole genome shotgun (WGS) entry which is preliminary data.</text>
</comment>
<accession>A0A8H4IKU7</accession>
<proteinExistence type="predicted"/>